<dbReference type="InterPro" id="IPR036291">
    <property type="entry name" value="NAD(P)-bd_dom_sf"/>
</dbReference>
<dbReference type="OrthoDB" id="9771883at2"/>
<evidence type="ECO:0000256" key="1">
    <source>
        <dbReference type="ARBA" id="ARBA00005086"/>
    </source>
</evidence>
<gene>
    <name evidence="8" type="ORF">E0485_04600</name>
</gene>
<dbReference type="InterPro" id="IPR013328">
    <property type="entry name" value="6PGD_dom2"/>
</dbReference>
<dbReference type="PROSITE" id="PS00067">
    <property type="entry name" value="3HCDH"/>
    <property type="match status" value="1"/>
</dbReference>
<dbReference type="InterPro" id="IPR006176">
    <property type="entry name" value="3-OHacyl-CoA_DH_NAD-bd"/>
</dbReference>
<dbReference type="InterPro" id="IPR022694">
    <property type="entry name" value="3-OHacyl-CoA_DH"/>
</dbReference>
<comment type="caution">
    <text evidence="8">The sequence shown here is derived from an EMBL/GenBank/DDBJ whole genome shotgun (WGS) entry which is preliminary data.</text>
</comment>
<dbReference type="InterPro" id="IPR008927">
    <property type="entry name" value="6-PGluconate_DH-like_C_sf"/>
</dbReference>
<comment type="similarity">
    <text evidence="2">Belongs to the 3-hydroxyacyl-CoA dehydrogenase family.</text>
</comment>
<feature type="binding site" evidence="5">
    <location>
        <position position="119"/>
    </location>
    <ligand>
        <name>NAD(+)</name>
        <dbReference type="ChEBI" id="CHEBI:57540"/>
    </ligand>
</feature>
<name>A0A4R4EIZ1_9BACL</name>
<organism evidence="8 9">
    <name type="scientific">Paenibacillus albiflavus</name>
    <dbReference type="NCBI Taxonomy" id="2545760"/>
    <lineage>
        <taxon>Bacteria</taxon>
        <taxon>Bacillati</taxon>
        <taxon>Bacillota</taxon>
        <taxon>Bacilli</taxon>
        <taxon>Bacillales</taxon>
        <taxon>Paenibacillaceae</taxon>
        <taxon>Paenibacillus</taxon>
    </lineage>
</organism>
<dbReference type="GO" id="GO:0008691">
    <property type="term" value="F:3-hydroxybutyryl-CoA dehydrogenase activity"/>
    <property type="evidence" value="ECO:0007669"/>
    <property type="project" value="UniProtKB-EC"/>
</dbReference>
<feature type="domain" description="3-hydroxyacyl-CoA dehydrogenase C-terminal" evidence="6">
    <location>
        <begin position="186"/>
        <end position="282"/>
    </location>
</feature>
<dbReference type="EMBL" id="SKFG01000002">
    <property type="protein sequence ID" value="TCZ80136.1"/>
    <property type="molecule type" value="Genomic_DNA"/>
</dbReference>
<dbReference type="Pfam" id="PF00725">
    <property type="entry name" value="3HCDH"/>
    <property type="match status" value="1"/>
</dbReference>
<feature type="site" description="Important for catalytic activity" evidence="4">
    <location>
        <position position="140"/>
    </location>
</feature>
<evidence type="ECO:0000256" key="4">
    <source>
        <dbReference type="PIRSR" id="PIRSR000105-1"/>
    </source>
</evidence>
<reference evidence="8 9" key="1">
    <citation type="submission" date="2019-03" db="EMBL/GenBank/DDBJ databases">
        <authorList>
            <person name="Kim M.K.M."/>
        </authorList>
    </citation>
    <scope>NUCLEOTIDE SEQUENCE [LARGE SCALE GENOMIC DNA]</scope>
    <source>
        <strain evidence="8 9">18JY21-1</strain>
    </source>
</reference>
<evidence type="ECO:0000313" key="9">
    <source>
        <dbReference type="Proteomes" id="UP000295418"/>
    </source>
</evidence>
<feature type="binding site" evidence="5">
    <location>
        <position position="97"/>
    </location>
    <ligand>
        <name>NAD(+)</name>
        <dbReference type="ChEBI" id="CHEBI:57540"/>
    </ligand>
</feature>
<evidence type="ECO:0000256" key="5">
    <source>
        <dbReference type="PIRSR" id="PIRSR000105-2"/>
    </source>
</evidence>
<evidence type="ECO:0000259" key="7">
    <source>
        <dbReference type="Pfam" id="PF02737"/>
    </source>
</evidence>
<dbReference type="UniPathway" id="UPA00863"/>
<accession>A0A4R4EIZ1</accession>
<feature type="binding site" evidence="5">
    <location>
        <position position="274"/>
    </location>
    <ligand>
        <name>NAD(+)</name>
        <dbReference type="ChEBI" id="CHEBI:57540"/>
    </ligand>
</feature>
<feature type="binding site" evidence="5">
    <location>
        <position position="92"/>
    </location>
    <ligand>
        <name>NAD(+)</name>
        <dbReference type="ChEBI" id="CHEBI:57540"/>
    </ligand>
</feature>
<feature type="binding site" evidence="5">
    <location>
        <position position="33"/>
    </location>
    <ligand>
        <name>NAD(+)</name>
        <dbReference type="ChEBI" id="CHEBI:57540"/>
    </ligand>
</feature>
<dbReference type="Proteomes" id="UP000295418">
    <property type="component" value="Unassembled WGS sequence"/>
</dbReference>
<feature type="binding site" evidence="5">
    <location>
        <position position="143"/>
    </location>
    <ligand>
        <name>NAD(+)</name>
        <dbReference type="ChEBI" id="CHEBI:57540"/>
    </ligand>
</feature>
<dbReference type="PANTHER" id="PTHR48075">
    <property type="entry name" value="3-HYDROXYACYL-COA DEHYDROGENASE FAMILY PROTEIN"/>
    <property type="match status" value="1"/>
</dbReference>
<evidence type="ECO:0000256" key="3">
    <source>
        <dbReference type="ARBA" id="ARBA00023002"/>
    </source>
</evidence>
<feature type="domain" description="3-hydroxyacyl-CoA dehydrogenase NAD binding" evidence="7">
    <location>
        <begin position="6"/>
        <end position="183"/>
    </location>
</feature>
<dbReference type="InterPro" id="IPR006108">
    <property type="entry name" value="3HC_DH_C"/>
</dbReference>
<keyword evidence="9" id="KW-1185">Reference proteome</keyword>
<dbReference type="EC" id="1.1.1.157" evidence="8"/>
<dbReference type="Pfam" id="PF02737">
    <property type="entry name" value="3HCDH_N"/>
    <property type="match status" value="1"/>
</dbReference>
<dbReference type="Gene3D" id="1.10.1040.10">
    <property type="entry name" value="N-(1-d-carboxylethyl)-l-norvaline Dehydrogenase, domain 2"/>
    <property type="match status" value="1"/>
</dbReference>
<protein>
    <submittedName>
        <fullName evidence="8">3-hydroxybutyryl-CoA dehydrogenase</fullName>
        <ecNumber evidence="8">1.1.1.157</ecNumber>
    </submittedName>
</protein>
<dbReference type="NCBIfam" id="NF004474">
    <property type="entry name" value="PRK05808.1"/>
    <property type="match status" value="1"/>
</dbReference>
<dbReference type="AlphaFoldDB" id="A0A4R4EIZ1"/>
<dbReference type="GO" id="GO:0019605">
    <property type="term" value="P:butyrate metabolic process"/>
    <property type="evidence" value="ECO:0007669"/>
    <property type="project" value="UniProtKB-UniPathway"/>
</dbReference>
<sequence length="284" mass="31218">MQIQRVLVVGAGQMGSGIAQVLAHGGLQVLLHDVDDERITKGIADIDNRLLREVQKGRITEEQQHEILGRIEPIVQLTDARDIQLVIEAATENMEIKCGIFRKLDSILPADVILATNTSSLPITELAAVTGRAERVIGMHFMNPVPVMKLIEVIRGLATSDETYEAVEALAQQIDKTPVEVNDFPGFISNRILMPMINEAVFCVYEGIAKPAAIDQVMMLGMNHPMGPLQLADFIGLDTCLAIMEILHDGLGDDKYRPCPLLRKYVKAGWLGKKSGKGFYSYDG</sequence>
<dbReference type="Gene3D" id="3.40.50.720">
    <property type="entry name" value="NAD(P)-binding Rossmann-like Domain"/>
    <property type="match status" value="1"/>
</dbReference>
<comment type="pathway">
    <text evidence="1">Lipid metabolism; butanoate metabolism.</text>
</comment>
<dbReference type="SUPFAM" id="SSF48179">
    <property type="entry name" value="6-phosphogluconate dehydrogenase C-terminal domain-like"/>
    <property type="match status" value="1"/>
</dbReference>
<dbReference type="RefSeq" id="WP_132416782.1">
    <property type="nucleotide sequence ID" value="NZ_SKFG01000002.1"/>
</dbReference>
<keyword evidence="5" id="KW-0520">NAD</keyword>
<evidence type="ECO:0000256" key="2">
    <source>
        <dbReference type="ARBA" id="ARBA00009463"/>
    </source>
</evidence>
<feature type="binding site" evidence="5">
    <location>
        <begin position="10"/>
        <end position="15"/>
    </location>
    <ligand>
        <name>NAD(+)</name>
        <dbReference type="ChEBI" id="CHEBI:57540"/>
    </ligand>
</feature>
<dbReference type="PANTHER" id="PTHR48075:SF5">
    <property type="entry name" value="3-HYDROXYBUTYRYL-COA DEHYDROGENASE"/>
    <property type="match status" value="1"/>
</dbReference>
<dbReference type="FunFam" id="3.40.50.720:FF:000009">
    <property type="entry name" value="Fatty oxidation complex, alpha subunit"/>
    <property type="match status" value="1"/>
</dbReference>
<evidence type="ECO:0000313" key="8">
    <source>
        <dbReference type="EMBL" id="TCZ80136.1"/>
    </source>
</evidence>
<dbReference type="InterPro" id="IPR006180">
    <property type="entry name" value="3-OHacyl-CoA_DH_CS"/>
</dbReference>
<keyword evidence="3 8" id="KW-0560">Oxidoreductase</keyword>
<dbReference type="GO" id="GO:0070403">
    <property type="term" value="F:NAD+ binding"/>
    <property type="evidence" value="ECO:0007669"/>
    <property type="project" value="InterPro"/>
</dbReference>
<proteinExistence type="inferred from homology"/>
<dbReference type="SUPFAM" id="SSF51735">
    <property type="entry name" value="NAD(P)-binding Rossmann-fold domains"/>
    <property type="match status" value="1"/>
</dbReference>
<evidence type="ECO:0000259" key="6">
    <source>
        <dbReference type="Pfam" id="PF00725"/>
    </source>
</evidence>
<dbReference type="PIRSF" id="PIRSF000105">
    <property type="entry name" value="HCDH"/>
    <property type="match status" value="1"/>
</dbReference>